<evidence type="ECO:0000313" key="1">
    <source>
        <dbReference type="EMBL" id="KAJ9064135.1"/>
    </source>
</evidence>
<protein>
    <submittedName>
        <fullName evidence="1">Gem-associated protein 5</fullName>
    </submittedName>
</protein>
<dbReference type="EMBL" id="QTSX02004527">
    <property type="protein sequence ID" value="KAJ9064135.1"/>
    <property type="molecule type" value="Genomic_DNA"/>
</dbReference>
<comment type="caution">
    <text evidence="1">The sequence shown here is derived from an EMBL/GenBank/DDBJ whole genome shotgun (WGS) entry which is preliminary data.</text>
</comment>
<proteinExistence type="predicted"/>
<keyword evidence="2" id="KW-1185">Reference proteome</keyword>
<evidence type="ECO:0000313" key="2">
    <source>
        <dbReference type="Proteomes" id="UP001165960"/>
    </source>
</evidence>
<organism evidence="1 2">
    <name type="scientific">Entomophthora muscae</name>
    <dbReference type="NCBI Taxonomy" id="34485"/>
    <lineage>
        <taxon>Eukaryota</taxon>
        <taxon>Fungi</taxon>
        <taxon>Fungi incertae sedis</taxon>
        <taxon>Zoopagomycota</taxon>
        <taxon>Entomophthoromycotina</taxon>
        <taxon>Entomophthoromycetes</taxon>
        <taxon>Entomophthorales</taxon>
        <taxon>Entomophthoraceae</taxon>
        <taxon>Entomophthora</taxon>
    </lineage>
</organism>
<name>A0ACC2SP63_9FUNG</name>
<sequence length="618" mass="67345">MLRTGRARITSLLHTRITCMDLICQGGRDILAIGADNGTILVCQSMHGAVPEIQHRLHVGSAKVQEVKWQPHGVGTVRALAATCDDGLLRVWSDFTLPPTIRSGADPKGKKALHRWTSIAWILYEGEAVILFGTPEGALNVWTPFCKKPIRAFVGHGLPKGHSRHVFSLVPFETPNGMRVVSTSMDRSIILWDQEKILHSINTLGGPARSLAFAPLQPELAAVGVADKAIRLWSHQEACAYYKRTLWYNVESSVSRVAFHPAEGGVLAFANSDGAVGVFTGVFSDNILNKGEKVYRCPSINLGPPDSLQWVPLSWATTNITSDEAMALVSFSIEGYAVCNFYPSIPIDACLSPLFTEKLADVSHMMFASSHAWVAVGFFSGKMTVFAMPSFVPIYSSTCSEACVKALEWSHNDDVLAVGHKDGSIFVHAASRFSAEGGVIVPYPQPSFSLLGHTARVLTLNWSPHSETLLASGDSAGNTYIWDSSSCAPVASFKVASVNTLCVRWSPLDPNLIFSCSDNGTVWQWNMVLNPFGGFHEENVKLPIDKVPVSLKRARETDKEWTPVIHALPAPTPKELLELGSHPPSLLPLSDKSYYLNLWGGQTHGSFQEVAFSILAND</sequence>
<gene>
    <name evidence="1" type="primary">GEMIN5_1</name>
    <name evidence="1" type="ORF">DSO57_1033591</name>
</gene>
<accession>A0ACC2SP63</accession>
<dbReference type="Proteomes" id="UP001165960">
    <property type="component" value="Unassembled WGS sequence"/>
</dbReference>
<reference evidence="1" key="1">
    <citation type="submission" date="2022-04" db="EMBL/GenBank/DDBJ databases">
        <title>Genome of the entomopathogenic fungus Entomophthora muscae.</title>
        <authorList>
            <person name="Elya C."/>
            <person name="Lovett B.R."/>
            <person name="Lee E."/>
            <person name="Macias A.M."/>
            <person name="Hajek A.E."/>
            <person name="De Bivort B.L."/>
            <person name="Kasson M.T."/>
            <person name="De Fine Licht H.H."/>
            <person name="Stajich J.E."/>
        </authorList>
    </citation>
    <scope>NUCLEOTIDE SEQUENCE</scope>
    <source>
        <strain evidence="1">Berkeley</strain>
    </source>
</reference>